<dbReference type="InterPro" id="IPR035994">
    <property type="entry name" value="Nucleoside_phosphorylase_sf"/>
</dbReference>
<dbReference type="InterPro" id="IPR017831">
    <property type="entry name" value="Hopanoid-assoc_phosphoryl_HpnG"/>
</dbReference>
<organism evidence="2 3">
    <name type="scientific">Roseomonas gilardii</name>
    <dbReference type="NCBI Taxonomy" id="257708"/>
    <lineage>
        <taxon>Bacteria</taxon>
        <taxon>Pseudomonadati</taxon>
        <taxon>Pseudomonadota</taxon>
        <taxon>Alphaproteobacteria</taxon>
        <taxon>Acetobacterales</taxon>
        <taxon>Roseomonadaceae</taxon>
        <taxon>Roseomonas</taxon>
    </lineage>
</organism>
<feature type="domain" description="Nucleoside phosphorylase" evidence="1">
    <location>
        <begin position="48"/>
        <end position="160"/>
    </location>
</feature>
<accession>A0A1L7AF57</accession>
<dbReference type="GO" id="GO:0008930">
    <property type="term" value="F:methylthioadenosine nucleosidase activity"/>
    <property type="evidence" value="ECO:0007669"/>
    <property type="project" value="TreeGrafter"/>
</dbReference>
<dbReference type="GO" id="GO:0019284">
    <property type="term" value="P:L-methionine salvage from S-adenosylmethionine"/>
    <property type="evidence" value="ECO:0007669"/>
    <property type="project" value="TreeGrafter"/>
</dbReference>
<dbReference type="Gene3D" id="3.40.50.1580">
    <property type="entry name" value="Nucleoside phosphorylase domain"/>
    <property type="match status" value="1"/>
</dbReference>
<dbReference type="Proteomes" id="UP000185494">
    <property type="component" value="Chromosome 1"/>
</dbReference>
<reference evidence="2 3" key="1">
    <citation type="submission" date="2016-05" db="EMBL/GenBank/DDBJ databases">
        <title>Complete Genome and Methylome Analysis of Psychrotrophic Bacterial Isolates from Antarctic Lake Untersee.</title>
        <authorList>
            <person name="Fomenkov A."/>
            <person name="Akimov V.N."/>
            <person name="Vasilyeva L.V."/>
            <person name="Andersen D."/>
            <person name="Vincze T."/>
            <person name="Roberts R.J."/>
        </authorList>
    </citation>
    <scope>NUCLEOTIDE SEQUENCE [LARGE SCALE GENOMIC DNA]</scope>
    <source>
        <strain evidence="2 3">U14-5</strain>
    </source>
</reference>
<proteinExistence type="predicted"/>
<dbReference type="Pfam" id="PF01048">
    <property type="entry name" value="PNP_UDP_1"/>
    <property type="match status" value="1"/>
</dbReference>
<dbReference type="NCBIfam" id="TIGR03468">
    <property type="entry name" value="HpnG"/>
    <property type="match status" value="1"/>
</dbReference>
<evidence type="ECO:0000313" key="3">
    <source>
        <dbReference type="Proteomes" id="UP000185494"/>
    </source>
</evidence>
<dbReference type="SUPFAM" id="SSF53167">
    <property type="entry name" value="Purine and uridine phosphorylases"/>
    <property type="match status" value="1"/>
</dbReference>
<gene>
    <name evidence="2" type="ORF">RGI145_09735</name>
</gene>
<protein>
    <submittedName>
        <fullName evidence="2">Hopanoid-associated phosphorylase</fullName>
    </submittedName>
</protein>
<dbReference type="EMBL" id="CP015583">
    <property type="protein sequence ID" value="APT57340.1"/>
    <property type="molecule type" value="Genomic_DNA"/>
</dbReference>
<evidence type="ECO:0000313" key="2">
    <source>
        <dbReference type="EMBL" id="APT57340.1"/>
    </source>
</evidence>
<dbReference type="AlphaFoldDB" id="A0A1L7AF57"/>
<evidence type="ECO:0000259" key="1">
    <source>
        <dbReference type="Pfam" id="PF01048"/>
    </source>
</evidence>
<dbReference type="GO" id="GO:0008782">
    <property type="term" value="F:adenosylhomocysteine nucleosidase activity"/>
    <property type="evidence" value="ECO:0007669"/>
    <property type="project" value="TreeGrafter"/>
</dbReference>
<dbReference type="RefSeq" id="WP_237183258.1">
    <property type="nucleotide sequence ID" value="NZ_CP015583.1"/>
</dbReference>
<name>A0A1L7AF57_9PROT</name>
<dbReference type="GO" id="GO:0009116">
    <property type="term" value="P:nucleoside metabolic process"/>
    <property type="evidence" value="ECO:0007669"/>
    <property type="project" value="InterPro"/>
</dbReference>
<dbReference type="KEGG" id="rgi:RGI145_09735"/>
<sequence>MTSIPPILLAATGLRREARIVSGPGILAISGGGDAAWLEAELERLAPQVRGILSTGLAGALAPGLEPGDWVVAGAVLDGYSRIPTQPEWTEWLLHYLPGAMPGLVAGSDEMVTGARWKANLRKASGAVAVDMESHVAGRVAQRHGLPFAVARVISDSARRNLPPAAMVGMRPDGRMAPLAVLGSLLRDPLQIPALVRTGIEAERAFRALLRGNRRLGAGLGAPTVLGALRAADLH</sequence>
<dbReference type="PANTHER" id="PTHR46832">
    <property type="entry name" value="5'-METHYLTHIOADENOSINE/S-ADENOSYLHOMOCYSTEINE NUCLEOSIDASE"/>
    <property type="match status" value="1"/>
</dbReference>
<dbReference type="InterPro" id="IPR000845">
    <property type="entry name" value="Nucleoside_phosphorylase_d"/>
</dbReference>
<dbReference type="PANTHER" id="PTHR46832:SF1">
    <property type="entry name" value="5'-METHYLTHIOADENOSINE_S-ADENOSYLHOMOCYSTEINE NUCLEOSIDASE"/>
    <property type="match status" value="1"/>
</dbReference>
<dbReference type="CDD" id="cd17768">
    <property type="entry name" value="adenosylhopane_nucleosidase_HpnG-like"/>
    <property type="match status" value="1"/>
</dbReference>
<dbReference type="STRING" id="257708.RGI145_09735"/>
<dbReference type="GO" id="GO:0005829">
    <property type="term" value="C:cytosol"/>
    <property type="evidence" value="ECO:0007669"/>
    <property type="project" value="TreeGrafter"/>
</dbReference>
<dbReference type="eggNOG" id="COG0775">
    <property type="taxonomic scope" value="Bacteria"/>
</dbReference>